<accession>A0ACB9AT13</accession>
<reference evidence="1 2" key="2">
    <citation type="journal article" date="2022" name="Mol. Ecol. Resour.">
        <title>The genomes of chicory, endive, great burdock and yacon provide insights into Asteraceae paleo-polyploidization history and plant inulin production.</title>
        <authorList>
            <person name="Fan W."/>
            <person name="Wang S."/>
            <person name="Wang H."/>
            <person name="Wang A."/>
            <person name="Jiang F."/>
            <person name="Liu H."/>
            <person name="Zhao H."/>
            <person name="Xu D."/>
            <person name="Zhang Y."/>
        </authorList>
    </citation>
    <scope>NUCLEOTIDE SEQUENCE [LARGE SCALE GENOMIC DNA]</scope>
    <source>
        <strain evidence="2">cv. Yunnan</strain>
        <tissue evidence="1">Leaves</tissue>
    </source>
</reference>
<comment type="caution">
    <text evidence="1">The sequence shown here is derived from an EMBL/GenBank/DDBJ whole genome shotgun (WGS) entry which is preliminary data.</text>
</comment>
<protein>
    <submittedName>
        <fullName evidence="1">Uncharacterized protein</fullName>
    </submittedName>
</protein>
<sequence length="715" mass="79477">MVLRWRRAFCTSISREHDSTAIEDLDYDHDHDHDHGVSNGSSTTPKFGTRFAFFTSSSNPSTPRLRSHSVSSPNLRCRTTATVPAPSRSAPLSPMLQCETNNSPRFFLRSSNPSSPRSSSPFSFLKSSLRLCTRRCGLCLQSVKKGQGMATFTAECSHTFHFPCISDHVKKQGSLACPLCSCLWKEMPMLSVDDRNQKQQFVDEEMVREKLATRFMDDVIGKNESPKRQLLRPDLKVYNDDEPLASLTPKARFNPIPESDEKCDEDSIEEFQGFCVNGGSTSPVNDHARDVQVQLSPEAAMIAASRKHETYAIVLKIKAPAAPEKTQRRAPIDLVTVVDVRGKITSEKLQMIKKAMRTIVLSLSSSDRLSIVAFASYSKRLLPLRRMTTSGRLAARRIVEAMAVLEGSSNSKDAVKKAVKVLEDRREKNPVATVILLSDVLNQPSPVSSIRYSHSRVDIPIHSLNLAMTDDHVFSKCIGNLLSVVVQDLRLQLGIVSGSSPAVISAVYSRTPHPIVLGSSTVRIGELSAGEERELLVELKAPSSALRSHQVLSVRCCYKESMTQELIYGKQQALLVPRPSTVRSSSPSIQRQRNLFISTRALAESRRLTDRNDLIGAYHMLVSARALMQQQFNPAPDNEFMLGLEAEISELKRRRKAQAPSHHLGRIAAAYTDEKGEPLTPTSAWRVADKLAKVAMMRKSVNRVSDLHGFEDARF</sequence>
<dbReference type="Proteomes" id="UP001056120">
    <property type="component" value="Linkage Group LG24"/>
</dbReference>
<name>A0ACB9AT13_9ASTR</name>
<dbReference type="EMBL" id="CM042041">
    <property type="protein sequence ID" value="KAI3712977.1"/>
    <property type="molecule type" value="Genomic_DNA"/>
</dbReference>
<evidence type="ECO:0000313" key="2">
    <source>
        <dbReference type="Proteomes" id="UP001056120"/>
    </source>
</evidence>
<evidence type="ECO:0000313" key="1">
    <source>
        <dbReference type="EMBL" id="KAI3712977.1"/>
    </source>
</evidence>
<reference evidence="2" key="1">
    <citation type="journal article" date="2022" name="Mol. Ecol. Resour.">
        <title>The genomes of chicory, endive, great burdock and yacon provide insights into Asteraceae palaeo-polyploidization history and plant inulin production.</title>
        <authorList>
            <person name="Fan W."/>
            <person name="Wang S."/>
            <person name="Wang H."/>
            <person name="Wang A."/>
            <person name="Jiang F."/>
            <person name="Liu H."/>
            <person name="Zhao H."/>
            <person name="Xu D."/>
            <person name="Zhang Y."/>
        </authorList>
    </citation>
    <scope>NUCLEOTIDE SEQUENCE [LARGE SCALE GENOMIC DNA]</scope>
    <source>
        <strain evidence="2">cv. Yunnan</strain>
    </source>
</reference>
<organism evidence="1 2">
    <name type="scientific">Smallanthus sonchifolius</name>
    <dbReference type="NCBI Taxonomy" id="185202"/>
    <lineage>
        <taxon>Eukaryota</taxon>
        <taxon>Viridiplantae</taxon>
        <taxon>Streptophyta</taxon>
        <taxon>Embryophyta</taxon>
        <taxon>Tracheophyta</taxon>
        <taxon>Spermatophyta</taxon>
        <taxon>Magnoliopsida</taxon>
        <taxon>eudicotyledons</taxon>
        <taxon>Gunneridae</taxon>
        <taxon>Pentapetalae</taxon>
        <taxon>asterids</taxon>
        <taxon>campanulids</taxon>
        <taxon>Asterales</taxon>
        <taxon>Asteraceae</taxon>
        <taxon>Asteroideae</taxon>
        <taxon>Heliantheae alliance</taxon>
        <taxon>Millerieae</taxon>
        <taxon>Smallanthus</taxon>
    </lineage>
</organism>
<proteinExistence type="predicted"/>
<gene>
    <name evidence="1" type="ORF">L1987_71547</name>
</gene>
<keyword evidence="2" id="KW-1185">Reference proteome</keyword>